<evidence type="ECO:0000313" key="1">
    <source>
        <dbReference type="EMBL" id="KKM73726.1"/>
    </source>
</evidence>
<name>A0A0F9KG59_9ZZZZ</name>
<accession>A0A0F9KG59</accession>
<reference evidence="1" key="1">
    <citation type="journal article" date="2015" name="Nature">
        <title>Complex archaea that bridge the gap between prokaryotes and eukaryotes.</title>
        <authorList>
            <person name="Spang A."/>
            <person name="Saw J.H."/>
            <person name="Jorgensen S.L."/>
            <person name="Zaremba-Niedzwiedzka K."/>
            <person name="Martijn J."/>
            <person name="Lind A.E."/>
            <person name="van Eijk R."/>
            <person name="Schleper C."/>
            <person name="Guy L."/>
            <person name="Ettema T.J."/>
        </authorList>
    </citation>
    <scope>NUCLEOTIDE SEQUENCE</scope>
</reference>
<gene>
    <name evidence="1" type="ORF">LCGC14_1407560</name>
</gene>
<comment type="caution">
    <text evidence="1">The sequence shown here is derived from an EMBL/GenBank/DDBJ whole genome shotgun (WGS) entry which is preliminary data.</text>
</comment>
<proteinExistence type="predicted"/>
<sequence length="37" mass="4265">MNEKFRSFFLNLSSLISDFFGLLNDHQFITGRIIADG</sequence>
<organism evidence="1">
    <name type="scientific">marine sediment metagenome</name>
    <dbReference type="NCBI Taxonomy" id="412755"/>
    <lineage>
        <taxon>unclassified sequences</taxon>
        <taxon>metagenomes</taxon>
        <taxon>ecological metagenomes</taxon>
    </lineage>
</organism>
<protein>
    <submittedName>
        <fullName evidence="1">Uncharacterized protein</fullName>
    </submittedName>
</protein>
<dbReference type="EMBL" id="LAZR01009255">
    <property type="protein sequence ID" value="KKM73726.1"/>
    <property type="molecule type" value="Genomic_DNA"/>
</dbReference>
<dbReference type="AlphaFoldDB" id="A0A0F9KG59"/>